<feature type="compositionally biased region" description="Basic and acidic residues" evidence="1">
    <location>
        <begin position="33"/>
        <end position="44"/>
    </location>
</feature>
<dbReference type="Proteomes" id="UP000284416">
    <property type="component" value="Unassembled WGS sequence"/>
</dbReference>
<gene>
    <name evidence="3" type="ORF">D1B31_06535</name>
</gene>
<evidence type="ECO:0000256" key="1">
    <source>
        <dbReference type="SAM" id="MobiDB-lite"/>
    </source>
</evidence>
<proteinExistence type="predicted"/>
<feature type="region of interest" description="Disordered" evidence="1">
    <location>
        <begin position="33"/>
        <end position="52"/>
    </location>
</feature>
<dbReference type="EMBL" id="QWEG01000003">
    <property type="protein sequence ID" value="RHW42273.1"/>
    <property type="molecule type" value="Genomic_DNA"/>
</dbReference>
<dbReference type="RefSeq" id="WP_118919929.1">
    <property type="nucleotide sequence ID" value="NZ_QWEG01000003.1"/>
</dbReference>
<dbReference type="AlphaFoldDB" id="A0A417YXE6"/>
<sequence length="195" mass="22533">MKKWLRKSFVVMVSLLTFGLVTPHQPGFLDRIKSDNDSSERESVNSDAVHSANFERQSPADRDTMIENMVKLAEARSYEKFGTKIRPVIENEFKEIILPNIEKAIAETAILFPDEDLAALAISEQPGGGHSEKIFNVKHSRTGDHIIRFHVRRDNPPQSGYWFNFHYHTFHDNFVDHHDLGSIYWDKNTPPKWMA</sequence>
<dbReference type="OrthoDB" id="2435352at2"/>
<dbReference type="Pfam" id="PF14005">
    <property type="entry name" value="YpjP"/>
    <property type="match status" value="1"/>
</dbReference>
<feature type="chain" id="PRO_5039692914" description="Cell division protein FtsK" evidence="2">
    <location>
        <begin position="24"/>
        <end position="195"/>
    </location>
</feature>
<protein>
    <recommendedName>
        <fullName evidence="5">Cell division protein FtsK</fullName>
    </recommendedName>
</protein>
<organism evidence="3 4">
    <name type="scientific">Neobacillus notoginsengisoli</name>
    <dbReference type="NCBI Taxonomy" id="1578198"/>
    <lineage>
        <taxon>Bacteria</taxon>
        <taxon>Bacillati</taxon>
        <taxon>Bacillota</taxon>
        <taxon>Bacilli</taxon>
        <taxon>Bacillales</taxon>
        <taxon>Bacillaceae</taxon>
        <taxon>Neobacillus</taxon>
    </lineage>
</organism>
<dbReference type="InterPro" id="IPR025616">
    <property type="entry name" value="YpjP"/>
</dbReference>
<comment type="caution">
    <text evidence="3">The sequence shown here is derived from an EMBL/GenBank/DDBJ whole genome shotgun (WGS) entry which is preliminary data.</text>
</comment>
<accession>A0A417YXE6</accession>
<evidence type="ECO:0000313" key="4">
    <source>
        <dbReference type="Proteomes" id="UP000284416"/>
    </source>
</evidence>
<keyword evidence="2" id="KW-0732">Signal</keyword>
<name>A0A417YXE6_9BACI</name>
<keyword evidence="4" id="KW-1185">Reference proteome</keyword>
<feature type="signal peptide" evidence="2">
    <location>
        <begin position="1"/>
        <end position="23"/>
    </location>
</feature>
<reference evidence="3 4" key="1">
    <citation type="journal article" date="2017" name="Int. J. Syst. Evol. Microbiol.">
        <title>Bacillus notoginsengisoli sp. nov., a novel bacterium isolated from the rhizosphere of Panax notoginseng.</title>
        <authorList>
            <person name="Zhang M.Y."/>
            <person name="Cheng J."/>
            <person name="Cai Y."/>
            <person name="Zhang T.Y."/>
            <person name="Wu Y.Y."/>
            <person name="Manikprabhu D."/>
            <person name="Li W.J."/>
            <person name="Zhang Y.X."/>
        </authorList>
    </citation>
    <scope>NUCLEOTIDE SEQUENCE [LARGE SCALE GENOMIC DNA]</scope>
    <source>
        <strain evidence="3 4">JCM 30743</strain>
    </source>
</reference>
<evidence type="ECO:0008006" key="5">
    <source>
        <dbReference type="Google" id="ProtNLM"/>
    </source>
</evidence>
<evidence type="ECO:0000313" key="3">
    <source>
        <dbReference type="EMBL" id="RHW42273.1"/>
    </source>
</evidence>
<evidence type="ECO:0000256" key="2">
    <source>
        <dbReference type="SAM" id="SignalP"/>
    </source>
</evidence>